<organism evidence="1 2">
    <name type="scientific">Candidatus Gottesmanbacteria bacterium GW2011_GWA1_44_24b</name>
    <dbReference type="NCBI Taxonomy" id="1618437"/>
    <lineage>
        <taxon>Bacteria</taxon>
        <taxon>Candidatus Gottesmaniibacteriota</taxon>
    </lineage>
</organism>
<accession>A0A0G1IK73</accession>
<reference evidence="1 2" key="1">
    <citation type="journal article" date="2015" name="Nature">
        <title>rRNA introns, odd ribosomes, and small enigmatic genomes across a large radiation of phyla.</title>
        <authorList>
            <person name="Brown C.T."/>
            <person name="Hug L.A."/>
            <person name="Thomas B.C."/>
            <person name="Sharon I."/>
            <person name="Castelle C.J."/>
            <person name="Singh A."/>
            <person name="Wilkins M.J."/>
            <person name="Williams K.H."/>
            <person name="Banfield J.F."/>
        </authorList>
    </citation>
    <scope>NUCLEOTIDE SEQUENCE [LARGE SCALE GENOMIC DNA]</scope>
</reference>
<dbReference type="EMBL" id="LCIQ01000033">
    <property type="protein sequence ID" value="KKT59781.1"/>
    <property type="molecule type" value="Genomic_DNA"/>
</dbReference>
<evidence type="ECO:0000313" key="1">
    <source>
        <dbReference type="EMBL" id="KKT59781.1"/>
    </source>
</evidence>
<sequence>MKRIILTIVFCLIFVFSFLQYTVFQIPDSRKVQAAIGGMTTTDAPPTIRGASGTFTGLLPDGAFAGVTPYWNGAAWVVTSGNIFNNGGSVGIGTTEPAYLLDVYTNTAAEEGIGIKIYQGNNAPIAFLTNGNSTPRMVISGAGLVGIGTRGPLSKLSVGGAGDASYAIYGNGTYGVYGNGGTGGKGVVGNVATSGYGLYGSANSDNGYAVFATNPSGYGVYSSGGTFDFYAANTRGKSYFAGSVGIGTTGPATALDVAGTITAAAFGLAFETRTAECSTAGCTATAACTSGKNVVFGTKASNTNLCDNNPSKCNMYCTVGTNSCAQIENSASDQASVYIVCAKIN</sequence>
<protein>
    <submittedName>
        <fullName evidence="1">Uncharacterized protein</fullName>
    </submittedName>
</protein>
<evidence type="ECO:0000313" key="2">
    <source>
        <dbReference type="Proteomes" id="UP000034521"/>
    </source>
</evidence>
<comment type="caution">
    <text evidence="1">The sequence shown here is derived from an EMBL/GenBank/DDBJ whole genome shotgun (WGS) entry which is preliminary data.</text>
</comment>
<gene>
    <name evidence="1" type="ORF">UW52_C0033G0009</name>
</gene>
<dbReference type="AlphaFoldDB" id="A0A0G1IK73"/>
<name>A0A0G1IK73_9BACT</name>
<dbReference type="Proteomes" id="UP000034521">
    <property type="component" value="Unassembled WGS sequence"/>
</dbReference>
<dbReference type="PATRIC" id="fig|1618437.3.peg.738"/>
<proteinExistence type="predicted"/>